<evidence type="ECO:0000313" key="3">
    <source>
        <dbReference type="Proteomes" id="UP000297814"/>
    </source>
</evidence>
<gene>
    <name evidence="2" type="ORF">BHYA_0406g00010</name>
</gene>
<evidence type="ECO:0000256" key="1">
    <source>
        <dbReference type="SAM" id="MobiDB-lite"/>
    </source>
</evidence>
<dbReference type="AlphaFoldDB" id="A0A4Z1G759"/>
<keyword evidence="3" id="KW-1185">Reference proteome</keyword>
<proteinExistence type="predicted"/>
<organism evidence="2 3">
    <name type="scientific">Botrytis hyacinthi</name>
    <dbReference type="NCBI Taxonomy" id="278943"/>
    <lineage>
        <taxon>Eukaryota</taxon>
        <taxon>Fungi</taxon>
        <taxon>Dikarya</taxon>
        <taxon>Ascomycota</taxon>
        <taxon>Pezizomycotina</taxon>
        <taxon>Leotiomycetes</taxon>
        <taxon>Helotiales</taxon>
        <taxon>Sclerotiniaceae</taxon>
        <taxon>Botrytis</taxon>
    </lineage>
</organism>
<feature type="compositionally biased region" description="Basic residues" evidence="1">
    <location>
        <begin position="135"/>
        <end position="144"/>
    </location>
</feature>
<sequence length="144" mass="15320">MRMLDYANNRPKVIGSKPHPYFAQMTDGPSGLARGPAQEDVGGAAAGASVPAHDATLHSHILQLEEKFMVAHRNAVQRSKELEATPPAHKDSETRKAAATFAPEALSAIEIEDAAVLPIPPSSPGDMELDDGAHTHKRLSRSQG</sequence>
<reference evidence="2 3" key="1">
    <citation type="submission" date="2017-12" db="EMBL/GenBank/DDBJ databases">
        <title>Comparative genomics of Botrytis spp.</title>
        <authorList>
            <person name="Valero-Jimenez C.A."/>
            <person name="Tapia P."/>
            <person name="Veloso J."/>
            <person name="Silva-Moreno E."/>
            <person name="Staats M."/>
            <person name="Valdes J.H."/>
            <person name="Van Kan J.A.L."/>
        </authorList>
    </citation>
    <scope>NUCLEOTIDE SEQUENCE [LARGE SCALE GENOMIC DNA]</scope>
    <source>
        <strain evidence="2 3">Bh0001</strain>
    </source>
</reference>
<comment type="caution">
    <text evidence="2">The sequence shown here is derived from an EMBL/GenBank/DDBJ whole genome shotgun (WGS) entry which is preliminary data.</text>
</comment>
<dbReference type="Proteomes" id="UP000297814">
    <property type="component" value="Unassembled WGS sequence"/>
</dbReference>
<evidence type="ECO:0000313" key="2">
    <source>
        <dbReference type="EMBL" id="TGO31798.1"/>
    </source>
</evidence>
<accession>A0A4Z1G759</accession>
<protein>
    <submittedName>
        <fullName evidence="2">Uncharacterized protein</fullName>
    </submittedName>
</protein>
<feature type="region of interest" description="Disordered" evidence="1">
    <location>
        <begin position="117"/>
        <end position="144"/>
    </location>
</feature>
<dbReference type="EMBL" id="PQXK01000403">
    <property type="protein sequence ID" value="TGO31798.1"/>
    <property type="molecule type" value="Genomic_DNA"/>
</dbReference>
<name>A0A4Z1G759_9HELO</name>